<dbReference type="Proteomes" id="UP000005222">
    <property type="component" value="Chromosome B"/>
</dbReference>
<dbReference type="SUPFAM" id="SSF103657">
    <property type="entry name" value="BAR/IMD domain-like"/>
    <property type="match status" value="1"/>
</dbReference>
<proteinExistence type="predicted"/>
<dbReference type="Pfam" id="PF00621">
    <property type="entry name" value="RhoGEF"/>
    <property type="match status" value="1"/>
</dbReference>
<reference evidence="2" key="1">
    <citation type="submission" date="2011-10" db="EMBL/GenBank/DDBJ databases">
        <authorList>
            <person name="Genoscope - CEA"/>
        </authorList>
    </citation>
    <scope>NUCLEOTIDE SEQUENCE</scope>
    <source>
        <strain evidence="2">CBS 7064</strain>
    </source>
</reference>
<sequence>MVGVQHRAGTRNQDIANKEIINLPEGGATGKQAQAFDDDIYCPTWLKSYHPQSEAETEGLSKKSLSLRRNKSVKRGIDLSHSWDKPEIRLSKKKDSPIKESFFRNPIETQFQKALEELVSSEKEYCLYLELSQSIFRHLIDKTDEYKNILNADEKVLFFHDLKVILDASKRFLVEFTDEMVRTSSFADKSSLDKFKNQANSENLFKNYNIVQLIRSCDVSQLNIGLVLQHLFDSAEFRVSILSSFAKYSLRMTTWRRKVSRGGPITEKWLRDADLLLSYKKKTTSMENLFFKPIERLKQYPLSIKKLADNCEVIRSNVRQHHLHVALIKINQIIEKGSNQPLLTSLEEVVKYDRHLNDVYSQNAPQIHISLENRISQKDDLRVENGETAKHKDANNVKQKATEWMKELSLHTKDNKSGAPREKSITLILQFKQKYRGLKLIQSEFINFGKKIVKFMESQARFAPLWESFLSCDSGIVNDKTYFIGSVYSSYVEKMNSQLQHTKAFTQKLEAEVLAAMDLVMDCCENVKQQIQKHRKLKKDYISYIKECEQRRHMGHLLPKTGSKAHLCINLENQIKDKLPHILESYSLFVHLILLRFNKIYLQWLRSLIGERSINEYRHLLSLDATDLSHPHEDIIQMHSETLKMTKSALGPLSPRTLDLIYPTQLTI</sequence>
<dbReference type="OMA" id="YKNDYFH"/>
<accession>G8YV48</accession>
<evidence type="ECO:0000259" key="1">
    <source>
        <dbReference type="PROSITE" id="PS50010"/>
    </source>
</evidence>
<dbReference type="PROSITE" id="PS50010">
    <property type="entry name" value="DH_2"/>
    <property type="match status" value="1"/>
</dbReference>
<evidence type="ECO:0000313" key="2">
    <source>
        <dbReference type="EMBL" id="CCE72731.1"/>
    </source>
</evidence>
<dbReference type="HOGENOM" id="CLU_407101_0_0_1"/>
<dbReference type="InterPro" id="IPR035899">
    <property type="entry name" value="DBL_dom_sf"/>
</dbReference>
<dbReference type="InterPro" id="IPR000219">
    <property type="entry name" value="DH_dom"/>
</dbReference>
<dbReference type="SUPFAM" id="SSF48065">
    <property type="entry name" value="DBL homology domain (DH-domain)"/>
    <property type="match status" value="1"/>
</dbReference>
<reference evidence="4" key="2">
    <citation type="journal article" date="2012" name="G3 (Bethesda)">
        <title>Pichia sorbitophila, an interspecies yeast hybrid reveals early steps of genome resolution following polyploidization.</title>
        <authorList>
            <person name="Leh Louis V."/>
            <person name="Despons L."/>
            <person name="Friedrich A."/>
            <person name="Martin T."/>
            <person name="Durrens P."/>
            <person name="Casaregola S."/>
            <person name="Neuveglise C."/>
            <person name="Fairhead C."/>
            <person name="Marck C."/>
            <person name="Cruz J.A."/>
            <person name="Straub M.L."/>
            <person name="Kugler V."/>
            <person name="Sacerdot C."/>
            <person name="Uzunov Z."/>
            <person name="Thierry A."/>
            <person name="Weiss S."/>
            <person name="Bleykasten C."/>
            <person name="De Montigny J."/>
            <person name="Jacques N."/>
            <person name="Jung P."/>
            <person name="Lemaire M."/>
            <person name="Mallet S."/>
            <person name="Morel G."/>
            <person name="Richard G.F."/>
            <person name="Sarkar A."/>
            <person name="Savel G."/>
            <person name="Schacherer J."/>
            <person name="Seret M.L."/>
            <person name="Talla E."/>
            <person name="Samson G."/>
            <person name="Jubin C."/>
            <person name="Poulain J."/>
            <person name="Vacherie B."/>
            <person name="Barbe V."/>
            <person name="Pelletier E."/>
            <person name="Sherman D.J."/>
            <person name="Westhof E."/>
            <person name="Weissenbach J."/>
            <person name="Baret P.V."/>
            <person name="Wincker P."/>
            <person name="Gaillardin C."/>
            <person name="Dujon B."/>
            <person name="Souciet J.L."/>
        </authorList>
    </citation>
    <scope>NUCLEOTIDE SEQUENCE [LARGE SCALE GENOMIC DNA]</scope>
    <source>
        <strain evidence="4">ATCC MYA-4447 / BCRC 22081 / CBS 7064 / NBRC 10061 / NRRL Y-12695</strain>
    </source>
</reference>
<keyword evidence="4" id="KW-1185">Reference proteome</keyword>
<organism evidence="2 4">
    <name type="scientific">Pichia sorbitophila (strain ATCC MYA-4447 / BCRC 22081 / CBS 7064 / NBRC 10061 / NRRL Y-12695)</name>
    <name type="common">Hybrid yeast</name>
    <dbReference type="NCBI Taxonomy" id="559304"/>
    <lineage>
        <taxon>Eukaryota</taxon>
        <taxon>Fungi</taxon>
        <taxon>Dikarya</taxon>
        <taxon>Ascomycota</taxon>
        <taxon>Saccharomycotina</taxon>
        <taxon>Pichiomycetes</taxon>
        <taxon>Debaryomycetaceae</taxon>
        <taxon>Millerozyma</taxon>
    </lineage>
</organism>
<dbReference type="AlphaFoldDB" id="G8YV48"/>
<protein>
    <submittedName>
        <fullName evidence="2">Piso0_000325 protein</fullName>
    </submittedName>
</protein>
<gene>
    <name evidence="2" type="primary">Piso0_000325</name>
    <name evidence="2" type="ORF">GNLVRS01_PISO0A06864g</name>
    <name evidence="3" type="ORF">GNLVRS01_PISO0B06931g</name>
</gene>
<dbReference type="InParanoid" id="G8YV48"/>
<dbReference type="EMBL" id="FO082059">
    <property type="protein sequence ID" value="CCE72731.1"/>
    <property type="molecule type" value="Genomic_DNA"/>
</dbReference>
<dbReference type="STRING" id="559304.G8YV48"/>
<dbReference type="FunCoup" id="G8YV48">
    <property type="interactions" value="138"/>
</dbReference>
<dbReference type="OrthoDB" id="10256089at2759"/>
<dbReference type="GO" id="GO:0005085">
    <property type="term" value="F:guanyl-nucleotide exchange factor activity"/>
    <property type="evidence" value="ECO:0007669"/>
    <property type="project" value="InterPro"/>
</dbReference>
<dbReference type="EMBL" id="FO082058">
    <property type="protein sequence ID" value="CCE73292.1"/>
    <property type="molecule type" value="Genomic_DNA"/>
</dbReference>
<dbReference type="Proteomes" id="UP000005222">
    <property type="component" value="Chromosome A"/>
</dbReference>
<dbReference type="InterPro" id="IPR027267">
    <property type="entry name" value="AH/BAR_dom_sf"/>
</dbReference>
<name>G8YV48_PICSO</name>
<dbReference type="Gene3D" id="1.20.1270.60">
    <property type="entry name" value="Arfaptin homology (AH) domain/BAR domain"/>
    <property type="match status" value="1"/>
</dbReference>
<feature type="domain" description="DH" evidence="1">
    <location>
        <begin position="110"/>
        <end position="359"/>
    </location>
</feature>
<dbReference type="Gene3D" id="1.20.900.10">
    <property type="entry name" value="Dbl homology (DH) domain"/>
    <property type="match status" value="1"/>
</dbReference>
<evidence type="ECO:0000313" key="4">
    <source>
        <dbReference type="Proteomes" id="UP000005222"/>
    </source>
</evidence>
<evidence type="ECO:0000313" key="3">
    <source>
        <dbReference type="EMBL" id="CCE73292.1"/>
    </source>
</evidence>